<organism evidence="1 2">
    <name type="scientific">Erpetoichthys calabaricus</name>
    <name type="common">Rope fish</name>
    <name type="synonym">Calamoichthys calabaricus</name>
    <dbReference type="NCBI Taxonomy" id="27687"/>
    <lineage>
        <taxon>Eukaryota</taxon>
        <taxon>Metazoa</taxon>
        <taxon>Chordata</taxon>
        <taxon>Craniata</taxon>
        <taxon>Vertebrata</taxon>
        <taxon>Euteleostomi</taxon>
        <taxon>Actinopterygii</taxon>
        <taxon>Polypteriformes</taxon>
        <taxon>Polypteridae</taxon>
        <taxon>Erpetoichthys</taxon>
    </lineage>
</organism>
<sequence>EHPPSVEELCQLLRYKIGLRGSFILQFEDPEFGNELCNLTDIKDLLTERVTLKVLFTPSELVCSDSTLDTGSLPSSCSGESLDWPDPFEIPRFSHDVELQLKEANDAYVKDGSVMVISKSVKSDILDKLADLMSKITAYPSKDQYDSVAKALVERHPCLKEPGSGKGWHCWVYSLKFKMGNYRQSLSAAGCPEVVVNKRKRADYKGKCVKKSKKGEIHYLPDPPEGQSAEDTEEKRKLIVTEMQKKEPDLQVVDELMISTFSQRRKGIVGGEPLISEIFNRWPALFTERQVTGHILDLIINKVLNMFKYYLRFRCVAT</sequence>
<dbReference type="Proteomes" id="UP000694620">
    <property type="component" value="Chromosome 3"/>
</dbReference>
<evidence type="ECO:0000313" key="1">
    <source>
        <dbReference type="Ensembl" id="ENSECRP00000013631.1"/>
    </source>
</evidence>
<reference evidence="1" key="2">
    <citation type="submission" date="2025-08" db="UniProtKB">
        <authorList>
            <consortium name="Ensembl"/>
        </authorList>
    </citation>
    <scope>IDENTIFICATION</scope>
</reference>
<proteinExistence type="predicted"/>
<dbReference type="Ensembl" id="ENSECRT00000013867.1">
    <property type="protein sequence ID" value="ENSECRP00000013631.1"/>
    <property type="gene ID" value="ENSECRG00000009108.1"/>
</dbReference>
<evidence type="ECO:0000313" key="2">
    <source>
        <dbReference type="Proteomes" id="UP000694620"/>
    </source>
</evidence>
<reference evidence="1" key="3">
    <citation type="submission" date="2025-09" db="UniProtKB">
        <authorList>
            <consortium name="Ensembl"/>
        </authorList>
    </citation>
    <scope>IDENTIFICATION</scope>
</reference>
<keyword evidence="2" id="KW-1185">Reference proteome</keyword>
<protein>
    <submittedName>
        <fullName evidence="1">Uncharacterized protein</fullName>
    </submittedName>
</protein>
<dbReference type="PANTHER" id="PTHR31025">
    <property type="entry name" value="SI:CH211-196P9.1-RELATED"/>
    <property type="match status" value="1"/>
</dbReference>
<dbReference type="GeneTree" id="ENSGT00950000182912"/>
<dbReference type="AlphaFoldDB" id="A0A8C4SA13"/>
<accession>A0A8C4SA13</accession>
<dbReference type="PANTHER" id="PTHR31025:SF19">
    <property type="entry name" value="SI:CH73-42K18.1-RELATED"/>
    <property type="match status" value="1"/>
</dbReference>
<reference evidence="1" key="1">
    <citation type="submission" date="2021-06" db="EMBL/GenBank/DDBJ databases">
        <authorList>
            <consortium name="Wellcome Sanger Institute Data Sharing"/>
        </authorList>
    </citation>
    <scope>NUCLEOTIDE SEQUENCE [LARGE SCALE GENOMIC DNA]</scope>
</reference>
<name>A0A8C4SA13_ERPCA</name>